<dbReference type="Pfam" id="PF13378">
    <property type="entry name" value="MR_MLE_C"/>
    <property type="match status" value="1"/>
</dbReference>
<feature type="binding site" evidence="4">
    <location>
        <position position="132"/>
    </location>
    <ligand>
        <name>Mg(2+)</name>
        <dbReference type="ChEBI" id="CHEBI:18420"/>
    </ligand>
</feature>
<dbReference type="InterPro" id="IPR029065">
    <property type="entry name" value="Enolase_C-like"/>
</dbReference>
<protein>
    <recommendedName>
        <fullName evidence="4">o-succinylbenzoate synthase</fullName>
        <shortName evidence="4">OSB synthase</shortName>
        <shortName evidence="4">OSBS</shortName>
        <ecNumber evidence="4">4.2.1.113</ecNumber>
    </recommendedName>
    <alternativeName>
        <fullName evidence="4">4-(2'-carboxyphenyl)-4-oxybutyric acid synthase</fullName>
    </alternativeName>
    <alternativeName>
        <fullName evidence="4">o-succinylbenzoic acid synthase</fullName>
    </alternativeName>
</protein>
<proteinExistence type="inferred from homology"/>
<comment type="pathway">
    <text evidence="4">Quinol/quinone metabolism; menaquinone biosynthesis.</text>
</comment>
<keyword evidence="3 4" id="KW-0456">Lyase</keyword>
<comment type="similarity">
    <text evidence="4">Belongs to the mandelate racemase/muconate lactonizing enzyme family. MenC type 1 subfamily.</text>
</comment>
<name>A0ABQ6IFY9_9MICO</name>
<dbReference type="EMBL" id="BSUN01000001">
    <property type="protein sequence ID" value="GMA36077.1"/>
    <property type="molecule type" value="Genomic_DNA"/>
</dbReference>
<dbReference type="InterPro" id="IPR013342">
    <property type="entry name" value="Mandelate_racemase_C"/>
</dbReference>
<feature type="active site" description="Proton donor" evidence="4">
    <location>
        <position position="102"/>
    </location>
</feature>
<dbReference type="RefSeq" id="WP_284328381.1">
    <property type="nucleotide sequence ID" value="NZ_BSUN01000001.1"/>
</dbReference>
<evidence type="ECO:0000259" key="5">
    <source>
        <dbReference type="SMART" id="SM00922"/>
    </source>
</evidence>
<evidence type="ECO:0000313" key="7">
    <source>
        <dbReference type="Proteomes" id="UP001157125"/>
    </source>
</evidence>
<keyword evidence="1 4" id="KW-0479">Metal-binding</keyword>
<dbReference type="HAMAP" id="MF_00470">
    <property type="entry name" value="MenC_1"/>
    <property type="match status" value="1"/>
</dbReference>
<evidence type="ECO:0000256" key="2">
    <source>
        <dbReference type="ARBA" id="ARBA00022842"/>
    </source>
</evidence>
<dbReference type="EC" id="4.2.1.113" evidence="4"/>
<dbReference type="PANTHER" id="PTHR48073:SF2">
    <property type="entry name" value="O-SUCCINYLBENZOATE SYNTHASE"/>
    <property type="match status" value="1"/>
</dbReference>
<comment type="function">
    <text evidence="4">Converts 2-succinyl-6-hydroxy-2,4-cyclohexadiene-1-carboxylate (SHCHC) to 2-succinylbenzoate (OSB).</text>
</comment>
<comment type="cofactor">
    <cofactor evidence="4">
        <name>a divalent metal cation</name>
        <dbReference type="ChEBI" id="CHEBI:60240"/>
    </cofactor>
</comment>
<dbReference type="SUPFAM" id="SSF51604">
    <property type="entry name" value="Enolase C-terminal domain-like"/>
    <property type="match status" value="1"/>
</dbReference>
<feature type="binding site" evidence="4">
    <location>
        <position position="165"/>
    </location>
    <ligand>
        <name>Mg(2+)</name>
        <dbReference type="ChEBI" id="CHEBI:18420"/>
    </ligand>
</feature>
<dbReference type="InterPro" id="IPR010196">
    <property type="entry name" value="OSB_synthase_MenC1"/>
</dbReference>
<accession>A0ABQ6IFY9</accession>
<evidence type="ECO:0000256" key="1">
    <source>
        <dbReference type="ARBA" id="ARBA00022723"/>
    </source>
</evidence>
<sequence length="296" mass="31086">MEFRPFAVELSTRFRSTSRRSGVLIRTRDEAGRDHWGEYSPFPDYDAERSSRWWRASLEAARGEWPALLRDSVAVNAIVPLVDPEAARDYATRNGCTTAKIKVGGGSDLAADIARVEAVADALGPVGALRVDVNGGWDLDEAARCLPLLDRAARTGGAAGLQYAEQPVASVADMAALRRRVDVPIAADESIRIPGSADAVIAADAADVIILKAQPLGGVRRALEIADSVGELPLVVSSAMESSVGLAAGVALALALPREPLACGLGTGALLATDTVAKTWLPVDGRMGVQDLEVIV</sequence>
<organism evidence="6 7">
    <name type="scientific">Demequina litorisediminis</name>
    <dbReference type="NCBI Taxonomy" id="1849022"/>
    <lineage>
        <taxon>Bacteria</taxon>
        <taxon>Bacillati</taxon>
        <taxon>Actinomycetota</taxon>
        <taxon>Actinomycetes</taxon>
        <taxon>Micrococcales</taxon>
        <taxon>Demequinaceae</taxon>
        <taxon>Demequina</taxon>
    </lineage>
</organism>
<dbReference type="NCBIfam" id="NF002782">
    <property type="entry name" value="PRK02901.1"/>
    <property type="match status" value="1"/>
</dbReference>
<reference evidence="7" key="1">
    <citation type="journal article" date="2019" name="Int. J. Syst. Evol. Microbiol.">
        <title>The Global Catalogue of Microorganisms (GCM) 10K type strain sequencing project: providing services to taxonomists for standard genome sequencing and annotation.</title>
        <authorList>
            <consortium name="The Broad Institute Genomics Platform"/>
            <consortium name="The Broad Institute Genome Sequencing Center for Infectious Disease"/>
            <person name="Wu L."/>
            <person name="Ma J."/>
        </authorList>
    </citation>
    <scope>NUCLEOTIDE SEQUENCE [LARGE SCALE GENOMIC DNA]</scope>
    <source>
        <strain evidence="7">NBRC 112299</strain>
    </source>
</reference>
<evidence type="ECO:0000313" key="6">
    <source>
        <dbReference type="EMBL" id="GMA36077.1"/>
    </source>
</evidence>
<comment type="pathway">
    <text evidence="4">Quinol/quinone metabolism; 1,4-dihydroxy-2-naphthoate biosynthesis; 1,4-dihydroxy-2-naphthoate from chorismate: step 4/7.</text>
</comment>
<gene>
    <name evidence="4 6" type="primary">menC</name>
    <name evidence="6" type="ORF">GCM10025876_22810</name>
</gene>
<dbReference type="PANTHER" id="PTHR48073">
    <property type="entry name" value="O-SUCCINYLBENZOATE SYNTHASE-RELATED"/>
    <property type="match status" value="1"/>
</dbReference>
<dbReference type="InterPro" id="IPR029017">
    <property type="entry name" value="Enolase-like_N"/>
</dbReference>
<evidence type="ECO:0000256" key="3">
    <source>
        <dbReference type="ARBA" id="ARBA00023239"/>
    </source>
</evidence>
<dbReference type="SUPFAM" id="SSF54826">
    <property type="entry name" value="Enolase N-terminal domain-like"/>
    <property type="match status" value="1"/>
</dbReference>
<keyword evidence="4" id="KW-0474">Menaquinone biosynthesis</keyword>
<dbReference type="Pfam" id="PF18374">
    <property type="entry name" value="Enolase_like_N"/>
    <property type="match status" value="1"/>
</dbReference>
<keyword evidence="2 4" id="KW-0460">Magnesium</keyword>
<dbReference type="Proteomes" id="UP001157125">
    <property type="component" value="Unassembled WGS sequence"/>
</dbReference>
<dbReference type="SFLD" id="SFLDG00180">
    <property type="entry name" value="muconate_cycloisomerase"/>
    <property type="match status" value="1"/>
</dbReference>
<dbReference type="InterPro" id="IPR036849">
    <property type="entry name" value="Enolase-like_C_sf"/>
</dbReference>
<dbReference type="Gene3D" id="3.20.20.120">
    <property type="entry name" value="Enolase-like C-terminal domain"/>
    <property type="match status" value="1"/>
</dbReference>
<keyword evidence="7" id="KW-1185">Reference proteome</keyword>
<comment type="caution">
    <text evidence="6">The sequence shown here is derived from an EMBL/GenBank/DDBJ whole genome shotgun (WGS) entry which is preliminary data.</text>
</comment>
<dbReference type="SFLD" id="SFLDF00009">
    <property type="entry name" value="o-succinylbenzoate_synthase"/>
    <property type="match status" value="1"/>
</dbReference>
<comment type="catalytic activity">
    <reaction evidence="4">
        <text>(1R,6R)-6-hydroxy-2-succinyl-cyclohexa-2,4-diene-1-carboxylate = 2-succinylbenzoate + H2O</text>
        <dbReference type="Rhea" id="RHEA:10196"/>
        <dbReference type="ChEBI" id="CHEBI:15377"/>
        <dbReference type="ChEBI" id="CHEBI:18325"/>
        <dbReference type="ChEBI" id="CHEBI:58689"/>
        <dbReference type="EC" id="4.2.1.113"/>
    </reaction>
</comment>
<feature type="active site" description="Proton acceptor" evidence="4">
    <location>
        <position position="212"/>
    </location>
</feature>
<dbReference type="SMART" id="SM00922">
    <property type="entry name" value="MR_MLE"/>
    <property type="match status" value="1"/>
</dbReference>
<feature type="binding site" evidence="4">
    <location>
        <position position="188"/>
    </location>
    <ligand>
        <name>Mg(2+)</name>
        <dbReference type="ChEBI" id="CHEBI:18420"/>
    </ligand>
</feature>
<evidence type="ECO:0000256" key="4">
    <source>
        <dbReference type="HAMAP-Rule" id="MF_00470"/>
    </source>
</evidence>
<dbReference type="SFLD" id="SFLDS00001">
    <property type="entry name" value="Enolase"/>
    <property type="match status" value="1"/>
</dbReference>
<feature type="domain" description="Mandelate racemase/muconate lactonizing enzyme C-terminal" evidence="5">
    <location>
        <begin position="80"/>
        <end position="184"/>
    </location>
</feature>